<feature type="signal peptide" evidence="2">
    <location>
        <begin position="1"/>
        <end position="16"/>
    </location>
</feature>
<feature type="region of interest" description="Disordered" evidence="1">
    <location>
        <begin position="81"/>
        <end position="139"/>
    </location>
</feature>
<evidence type="ECO:0000313" key="3">
    <source>
        <dbReference type="EMBL" id="KAH7132216.1"/>
    </source>
</evidence>
<evidence type="ECO:0000313" key="4">
    <source>
        <dbReference type="Proteomes" id="UP000700596"/>
    </source>
</evidence>
<reference evidence="3" key="1">
    <citation type="journal article" date="2021" name="Nat. Commun.">
        <title>Genetic determinants of endophytism in the Arabidopsis root mycobiome.</title>
        <authorList>
            <person name="Mesny F."/>
            <person name="Miyauchi S."/>
            <person name="Thiergart T."/>
            <person name="Pickel B."/>
            <person name="Atanasova L."/>
            <person name="Karlsson M."/>
            <person name="Huettel B."/>
            <person name="Barry K.W."/>
            <person name="Haridas S."/>
            <person name="Chen C."/>
            <person name="Bauer D."/>
            <person name="Andreopoulos W."/>
            <person name="Pangilinan J."/>
            <person name="LaButti K."/>
            <person name="Riley R."/>
            <person name="Lipzen A."/>
            <person name="Clum A."/>
            <person name="Drula E."/>
            <person name="Henrissat B."/>
            <person name="Kohler A."/>
            <person name="Grigoriev I.V."/>
            <person name="Martin F.M."/>
            <person name="Hacquard S."/>
        </authorList>
    </citation>
    <scope>NUCLEOTIDE SEQUENCE</scope>
    <source>
        <strain evidence="3">MPI-CAGE-CH-0243</strain>
    </source>
</reference>
<feature type="compositionally biased region" description="Basic and acidic residues" evidence="1">
    <location>
        <begin position="115"/>
        <end position="127"/>
    </location>
</feature>
<name>A0A9P9E7S0_9PLEO</name>
<protein>
    <recommendedName>
        <fullName evidence="5">Secreted protein</fullName>
    </recommendedName>
</protein>
<dbReference type="Proteomes" id="UP000700596">
    <property type="component" value="Unassembled WGS sequence"/>
</dbReference>
<gene>
    <name evidence="3" type="ORF">B0J11DRAFT_220113</name>
</gene>
<sequence>MAVVVVVAGLIGVGKAVQAHHTNKGRRKKHSYRRGTYVSAVFLKESAQGQQSIPSFCQHLVARVAGDDGRCRQRFQFRLLRGSTASKPPRTGHKTTVSSKRARSTMGSRGNEAATSERRTVRERGNREAVSGGWVAAAE</sequence>
<feature type="chain" id="PRO_5040370290" description="Secreted protein" evidence="2">
    <location>
        <begin position="17"/>
        <end position="139"/>
    </location>
</feature>
<keyword evidence="2" id="KW-0732">Signal</keyword>
<dbReference type="EMBL" id="JAGMWT010000003">
    <property type="protein sequence ID" value="KAH7132216.1"/>
    <property type="molecule type" value="Genomic_DNA"/>
</dbReference>
<dbReference type="AlphaFoldDB" id="A0A9P9E7S0"/>
<evidence type="ECO:0000256" key="2">
    <source>
        <dbReference type="SAM" id="SignalP"/>
    </source>
</evidence>
<keyword evidence="4" id="KW-1185">Reference proteome</keyword>
<organism evidence="3 4">
    <name type="scientific">Dendryphion nanum</name>
    <dbReference type="NCBI Taxonomy" id="256645"/>
    <lineage>
        <taxon>Eukaryota</taxon>
        <taxon>Fungi</taxon>
        <taxon>Dikarya</taxon>
        <taxon>Ascomycota</taxon>
        <taxon>Pezizomycotina</taxon>
        <taxon>Dothideomycetes</taxon>
        <taxon>Pleosporomycetidae</taxon>
        <taxon>Pleosporales</taxon>
        <taxon>Torulaceae</taxon>
        <taxon>Dendryphion</taxon>
    </lineage>
</organism>
<comment type="caution">
    <text evidence="3">The sequence shown here is derived from an EMBL/GenBank/DDBJ whole genome shotgun (WGS) entry which is preliminary data.</text>
</comment>
<evidence type="ECO:0008006" key="5">
    <source>
        <dbReference type="Google" id="ProtNLM"/>
    </source>
</evidence>
<proteinExistence type="predicted"/>
<accession>A0A9P9E7S0</accession>
<evidence type="ECO:0000256" key="1">
    <source>
        <dbReference type="SAM" id="MobiDB-lite"/>
    </source>
</evidence>